<organism evidence="2 3">
    <name type="scientific">Streptomyces endophytica</name>
    <dbReference type="NCBI Taxonomy" id="2991496"/>
    <lineage>
        <taxon>Bacteria</taxon>
        <taxon>Bacillati</taxon>
        <taxon>Actinomycetota</taxon>
        <taxon>Actinomycetes</taxon>
        <taxon>Kitasatosporales</taxon>
        <taxon>Streptomycetaceae</taxon>
        <taxon>Streptomyces</taxon>
    </lineage>
</organism>
<dbReference type="Proteomes" id="UP001164959">
    <property type="component" value="Chromosome"/>
</dbReference>
<evidence type="ECO:0000313" key="3">
    <source>
        <dbReference type="Proteomes" id="UP001164959"/>
    </source>
</evidence>
<keyword evidence="3" id="KW-1185">Reference proteome</keyword>
<sequence>MWTQTFTDRLASSDPTLRFGAQVQVTWRAEPDGTAVNPDDAARLVRRVVDEAAGSCDVLRRDVAEQDINAALRDQLPLAGYGIEVLDSHVRLAIDDSTQRAALLAERMRQGYALEEARQRQEQERKETHLRLQRKREEAQRHEEHTREEDRLRRDYELDALARRQARARAEFLRNEILANPASARLYTLLERSAEHWPRLGGPPAGTSLPDLVREVQGWQPHARWVVIAQLLHDFATGLTEEGRKEFVTILAKAVKVHGDEKTAQALIDAAGEQECD</sequence>
<dbReference type="RefSeq" id="WP_265364925.1">
    <property type="nucleotide sequence ID" value="NZ_CP110636.1"/>
</dbReference>
<gene>
    <name evidence="2" type="ORF">OJ254_30280</name>
</gene>
<dbReference type="EMBL" id="CP110636">
    <property type="protein sequence ID" value="UZJ33764.1"/>
    <property type="molecule type" value="Genomic_DNA"/>
</dbReference>
<name>A0ABY6PIN6_9ACTN</name>
<proteinExistence type="predicted"/>
<feature type="region of interest" description="Disordered" evidence="1">
    <location>
        <begin position="116"/>
        <end position="151"/>
    </location>
</feature>
<accession>A0ABY6PIN6</accession>
<evidence type="ECO:0000313" key="2">
    <source>
        <dbReference type="EMBL" id="UZJ33764.1"/>
    </source>
</evidence>
<reference evidence="2" key="1">
    <citation type="submission" date="2022-11" db="EMBL/GenBank/DDBJ databases">
        <title>Identification and genomic analyses of a novel endophytic actinobacterium Streptomyces endophytica sp. nov. with potential for biocontrol of Yam anthracnose.</title>
        <authorList>
            <person name="Huang X."/>
        </authorList>
    </citation>
    <scope>NUCLEOTIDE SEQUENCE</scope>
    <source>
        <strain evidence="2">HNM0140</strain>
    </source>
</reference>
<evidence type="ECO:0000256" key="1">
    <source>
        <dbReference type="SAM" id="MobiDB-lite"/>
    </source>
</evidence>
<protein>
    <submittedName>
        <fullName evidence="2">Uncharacterized protein</fullName>
    </submittedName>
</protein>